<sequence>MSEPGKKPQKIIGRIDKIDLPQLKLYNLDAKIDTGAYGSALHAHHIEVIEQEGVETLRFKVLDPTHPEYEDQFFYFQEFTDKKVKSSFGVTEHRYAIRTSLLLFGKRYQTEFSLTDRKDMRYPLLLGRKFLSRGFLVDVRIINASYELKK</sequence>
<dbReference type="SUPFAM" id="SSF50630">
    <property type="entry name" value="Acid proteases"/>
    <property type="match status" value="1"/>
</dbReference>
<evidence type="ECO:0000313" key="2">
    <source>
        <dbReference type="EMBL" id="WKN36364.1"/>
    </source>
</evidence>
<dbReference type="Gene3D" id="2.40.70.10">
    <property type="entry name" value="Acid Proteases"/>
    <property type="match status" value="1"/>
</dbReference>
<dbReference type="EMBL" id="CP120682">
    <property type="protein sequence ID" value="WKN36364.1"/>
    <property type="molecule type" value="Genomic_DNA"/>
</dbReference>
<reference evidence="2" key="1">
    <citation type="journal article" date="2023" name="Comput. Struct. Biotechnol. J.">
        <title>Discovery of a novel marine Bacteroidetes with a rich repertoire of carbohydrate-active enzymes.</title>
        <authorList>
            <person name="Chen B."/>
            <person name="Liu G."/>
            <person name="Chen Q."/>
            <person name="Wang H."/>
            <person name="Liu L."/>
            <person name="Tang K."/>
        </authorList>
    </citation>
    <scope>NUCLEOTIDE SEQUENCE</scope>
    <source>
        <strain evidence="2">TK19036</strain>
    </source>
</reference>
<name>A0AA49GM89_9BACT</name>
<dbReference type="PANTHER" id="PTHR38037">
    <property type="entry name" value="ZN_PROTEASE DOMAIN-CONTAINING PROTEIN"/>
    <property type="match status" value="1"/>
</dbReference>
<protein>
    <submittedName>
        <fullName evidence="2">RimK/LysX family protein</fullName>
    </submittedName>
</protein>
<dbReference type="InterPro" id="IPR008503">
    <property type="entry name" value="Asp_endopeptidase"/>
</dbReference>
<organism evidence="2">
    <name type="scientific">Roseihalotalea indica</name>
    <dbReference type="NCBI Taxonomy" id="2867963"/>
    <lineage>
        <taxon>Bacteria</taxon>
        <taxon>Pseudomonadati</taxon>
        <taxon>Bacteroidota</taxon>
        <taxon>Cytophagia</taxon>
        <taxon>Cytophagales</taxon>
        <taxon>Catalimonadaceae</taxon>
        <taxon>Roseihalotalea</taxon>
    </lineage>
</organism>
<accession>A0AA49GM89</accession>
<evidence type="ECO:0000259" key="1">
    <source>
        <dbReference type="Pfam" id="PF05618"/>
    </source>
</evidence>
<dbReference type="AlphaFoldDB" id="A0AA49GM89"/>
<proteinExistence type="predicted"/>
<dbReference type="PANTHER" id="PTHR38037:SF2">
    <property type="entry name" value="ATP-DEPENDENT ZINC PROTEASE DOMAIN-CONTAINING PROTEIN-RELATED"/>
    <property type="match status" value="1"/>
</dbReference>
<reference evidence="2" key="2">
    <citation type="journal article" date="2024" name="Antonie Van Leeuwenhoek">
        <title>Roseihalotalea indica gen. nov., sp. nov., a halophilic Bacteroidetes from mesopelagic Southwest Indian Ocean with higher carbohydrate metabolic potential.</title>
        <authorList>
            <person name="Chen B."/>
            <person name="Zhang M."/>
            <person name="Lin D."/>
            <person name="Ye J."/>
            <person name="Tang K."/>
        </authorList>
    </citation>
    <scope>NUCLEOTIDE SEQUENCE</scope>
    <source>
        <strain evidence="2">TK19036</strain>
    </source>
</reference>
<feature type="domain" description="Retropepsin-like aspartic endopeptidase" evidence="1">
    <location>
        <begin position="11"/>
        <end position="139"/>
    </location>
</feature>
<dbReference type="Pfam" id="PF05618">
    <property type="entry name" value="Zn_protease"/>
    <property type="match status" value="1"/>
</dbReference>
<gene>
    <name evidence="2" type="ORF">K4G66_28805</name>
</gene>
<dbReference type="InterPro" id="IPR021109">
    <property type="entry name" value="Peptidase_aspartic_dom_sf"/>
</dbReference>